<dbReference type="InterPro" id="IPR025188">
    <property type="entry name" value="DUF4113"/>
</dbReference>
<proteinExistence type="inferred from homology"/>
<dbReference type="GO" id="GO:0009432">
    <property type="term" value="P:SOS response"/>
    <property type="evidence" value="ECO:0007669"/>
    <property type="project" value="UniProtKB-KW"/>
</dbReference>
<dbReference type="PATRIC" id="fig|1121939.11.peg.1948"/>
<dbReference type="Pfam" id="PF13438">
    <property type="entry name" value="DUF4113"/>
    <property type="match status" value="1"/>
</dbReference>
<dbReference type="Pfam" id="PF11799">
    <property type="entry name" value="IMS_C"/>
    <property type="match status" value="1"/>
</dbReference>
<evidence type="ECO:0000256" key="5">
    <source>
        <dbReference type="ARBA" id="ARBA00023236"/>
    </source>
</evidence>
<dbReference type="OrthoDB" id="9808813at2"/>
<dbReference type="GO" id="GO:0005829">
    <property type="term" value="C:cytosol"/>
    <property type="evidence" value="ECO:0007669"/>
    <property type="project" value="TreeGrafter"/>
</dbReference>
<dbReference type="GO" id="GO:0003684">
    <property type="term" value="F:damaged DNA binding"/>
    <property type="evidence" value="ECO:0007669"/>
    <property type="project" value="InterPro"/>
</dbReference>
<keyword evidence="3" id="KW-0741">SOS mutagenesis</keyword>
<dbReference type="InterPro" id="IPR001126">
    <property type="entry name" value="UmuC"/>
</dbReference>
<dbReference type="InterPro" id="IPR017961">
    <property type="entry name" value="DNA_pol_Y-fam_little_finger"/>
</dbReference>
<dbReference type="RefSeq" id="WP_016416453.1">
    <property type="nucleotide sequence ID" value="NZ_AUAB01000002.1"/>
</dbReference>
<dbReference type="SUPFAM" id="SSF56672">
    <property type="entry name" value="DNA/RNA polymerases"/>
    <property type="match status" value="1"/>
</dbReference>
<comment type="similarity">
    <text evidence="1">Belongs to the DNA polymerase type-Y family.</text>
</comment>
<dbReference type="AlphaFoldDB" id="S2LCN3"/>
<dbReference type="PROSITE" id="PS50173">
    <property type="entry name" value="UMUC"/>
    <property type="match status" value="1"/>
</dbReference>
<dbReference type="InterPro" id="IPR043502">
    <property type="entry name" value="DNA/RNA_pol_sf"/>
</dbReference>
<accession>S2LCN3</accession>
<dbReference type="GO" id="GO:0003887">
    <property type="term" value="F:DNA-directed DNA polymerase activity"/>
    <property type="evidence" value="ECO:0007669"/>
    <property type="project" value="TreeGrafter"/>
</dbReference>
<sequence>MFALVDCNNFYVACERLFAPHLEGLPVGVMSNNDGCVVARSEECKALGIPMGIPTHKIAPNLRRQITLCSSNYALYGDLSARVQVVLGALVPGLDPYSIDECFLDLRGMPGDLEALGRELVMSVAREVGLPVSVGIAPTRTLAKLANRHAKRQPIQPQVCVWHGAKAPELEALLRTLPLAGIWGIGERLQARLAGQGIVTAIALRDAPQDWLQQRFSVVVARTSQELRGTSCLPSQELDTPRRSILCSRSFGKPLGDLRQIRAALRHRCQRAGEKLRRNDLQATALGVFLRTSPFRDTPQGPSSAWGELPFASADTLLLNRLAQALVTRVWQPGMAYHKLGVMLGDLSPRRHSQPSLFDGSDSSRQERLMATWDSIRQRFGHEALTLGVQAAHAEWQMQSQRRSPRYTTRWQELPRVVSR</sequence>
<evidence type="ECO:0000256" key="1">
    <source>
        <dbReference type="ARBA" id="ARBA00010945"/>
    </source>
</evidence>
<dbReference type="GO" id="GO:0006281">
    <property type="term" value="P:DNA repair"/>
    <property type="evidence" value="ECO:0007669"/>
    <property type="project" value="UniProtKB-KW"/>
</dbReference>
<dbReference type="eggNOG" id="COG0389">
    <property type="taxonomic scope" value="Bacteria"/>
</dbReference>
<dbReference type="InterPro" id="IPR036775">
    <property type="entry name" value="DNA_pol_Y-fam_lit_finger_sf"/>
</dbReference>
<dbReference type="CDD" id="cd01700">
    <property type="entry name" value="PolY_Pol_V_umuC"/>
    <property type="match status" value="1"/>
</dbReference>
<dbReference type="STRING" id="1121939.L861_09235"/>
<dbReference type="InterPro" id="IPR043128">
    <property type="entry name" value="Rev_trsase/Diguanyl_cyclase"/>
</dbReference>
<dbReference type="Gene3D" id="3.40.1170.60">
    <property type="match status" value="1"/>
</dbReference>
<protein>
    <recommendedName>
        <fullName evidence="6">UmuC domain-containing protein</fullName>
    </recommendedName>
</protein>
<dbReference type="PANTHER" id="PTHR11076:SF34">
    <property type="entry name" value="PROTEIN UMUC"/>
    <property type="match status" value="1"/>
</dbReference>
<dbReference type="EMBL" id="ASTJ01000024">
    <property type="protein sequence ID" value="EPC02516.1"/>
    <property type="molecule type" value="Genomic_DNA"/>
</dbReference>
<evidence type="ECO:0000256" key="2">
    <source>
        <dbReference type="ARBA" id="ARBA00022763"/>
    </source>
</evidence>
<evidence type="ECO:0000256" key="3">
    <source>
        <dbReference type="ARBA" id="ARBA00023199"/>
    </source>
</evidence>
<dbReference type="Gene3D" id="3.30.1490.100">
    <property type="entry name" value="DNA polymerase, Y-family, little finger domain"/>
    <property type="match status" value="1"/>
</dbReference>
<dbReference type="InterPro" id="IPR050116">
    <property type="entry name" value="DNA_polymerase-Y"/>
</dbReference>
<dbReference type="Proteomes" id="UP000014463">
    <property type="component" value="Unassembled WGS sequence"/>
</dbReference>
<keyword evidence="5" id="KW-0742">SOS response</keyword>
<reference evidence="7 8" key="1">
    <citation type="journal article" date="2013" name="Genome Announc.">
        <title>Draft genome sequence of the moderately halophilic gammaproteobacterium Halomonas anticariensis FP35.</title>
        <authorList>
            <person name="Tahrioui A."/>
            <person name="Quesada E."/>
            <person name="Llamas I."/>
        </authorList>
    </citation>
    <scope>NUCLEOTIDE SEQUENCE [LARGE SCALE GENOMIC DNA]</scope>
    <source>
        <strain evidence="8">DSM 16096 / CECT 5854 / LMG 22089 / FP35</strain>
    </source>
</reference>
<evidence type="ECO:0000256" key="4">
    <source>
        <dbReference type="ARBA" id="ARBA00023204"/>
    </source>
</evidence>
<dbReference type="SUPFAM" id="SSF100879">
    <property type="entry name" value="Lesion bypass DNA polymerase (Y-family), little finger domain"/>
    <property type="match status" value="1"/>
</dbReference>
<evidence type="ECO:0000259" key="6">
    <source>
        <dbReference type="PROSITE" id="PS50173"/>
    </source>
</evidence>
<comment type="caution">
    <text evidence="7">The sequence shown here is derived from an EMBL/GenBank/DDBJ whole genome shotgun (WGS) entry which is preliminary data.</text>
</comment>
<keyword evidence="4" id="KW-0234">DNA repair</keyword>
<keyword evidence="8" id="KW-1185">Reference proteome</keyword>
<organism evidence="7 8">
    <name type="scientific">Litchfieldella anticariensis (strain DSM 16096 / CECT 5854 / CIP 108499 / LMG 22089 / FP35)</name>
    <name type="common">Halomonas anticariensis</name>
    <dbReference type="NCBI Taxonomy" id="1121939"/>
    <lineage>
        <taxon>Bacteria</taxon>
        <taxon>Pseudomonadati</taxon>
        <taxon>Pseudomonadota</taxon>
        <taxon>Gammaproteobacteria</taxon>
        <taxon>Oceanospirillales</taxon>
        <taxon>Halomonadaceae</taxon>
        <taxon>Litchfieldella</taxon>
    </lineage>
</organism>
<dbReference type="GO" id="GO:0042276">
    <property type="term" value="P:error-prone translesion synthesis"/>
    <property type="evidence" value="ECO:0007669"/>
    <property type="project" value="TreeGrafter"/>
</dbReference>
<keyword evidence="2" id="KW-0227">DNA damage</keyword>
<feature type="domain" description="UmuC" evidence="6">
    <location>
        <begin position="2"/>
        <end position="186"/>
    </location>
</feature>
<dbReference type="Pfam" id="PF00817">
    <property type="entry name" value="IMS"/>
    <property type="match status" value="1"/>
</dbReference>
<dbReference type="PANTHER" id="PTHR11076">
    <property type="entry name" value="DNA REPAIR POLYMERASE UMUC / TRANSFERASE FAMILY MEMBER"/>
    <property type="match status" value="1"/>
</dbReference>
<dbReference type="Gene3D" id="1.10.150.20">
    <property type="entry name" value="5' to 3' exonuclease, C-terminal subdomain"/>
    <property type="match status" value="1"/>
</dbReference>
<name>S2LCN3_LITA3</name>
<evidence type="ECO:0000313" key="8">
    <source>
        <dbReference type="Proteomes" id="UP000014463"/>
    </source>
</evidence>
<dbReference type="Gene3D" id="3.30.70.270">
    <property type="match status" value="1"/>
</dbReference>
<evidence type="ECO:0000313" key="7">
    <source>
        <dbReference type="EMBL" id="EPC02516.1"/>
    </source>
</evidence>
<gene>
    <name evidence="7" type="ORF">L861_09235</name>
</gene>